<dbReference type="SMART" id="SM00480">
    <property type="entry name" value="POL3Bc"/>
    <property type="match status" value="1"/>
</dbReference>
<dbReference type="Pfam" id="PF02768">
    <property type="entry name" value="DNA_pol3_beta_3"/>
    <property type="match status" value="1"/>
</dbReference>
<gene>
    <name evidence="15" type="ORF">BLX24_27735</name>
</gene>
<accession>A0A1S2VBQ5</accession>
<keyword evidence="5" id="KW-0808">Transferase</keyword>
<dbReference type="AlphaFoldDB" id="A0A1S2VBQ5"/>
<keyword evidence="8" id="KW-0239">DNA-directed DNA polymerase</keyword>
<dbReference type="InterPro" id="IPR001001">
    <property type="entry name" value="DNA_polIII_beta"/>
</dbReference>
<keyword evidence="7" id="KW-0235">DNA replication</keyword>
<evidence type="ECO:0000256" key="2">
    <source>
        <dbReference type="ARBA" id="ARBA00010752"/>
    </source>
</evidence>
<name>A0A1S2VBQ5_9BACT</name>
<keyword evidence="9" id="KW-0238">DNA-binding</keyword>
<evidence type="ECO:0000256" key="6">
    <source>
        <dbReference type="ARBA" id="ARBA00022695"/>
    </source>
</evidence>
<dbReference type="CDD" id="cd00140">
    <property type="entry name" value="beta_clamp"/>
    <property type="match status" value="1"/>
</dbReference>
<reference evidence="15 16" key="1">
    <citation type="submission" date="2016-10" db="EMBL/GenBank/DDBJ databases">
        <title>Arsenicibacter rosenii gen. nov., sp. nov., an efficient arsenic-methylating bacterium isolated from an arsenic-contaminated paddy soil.</title>
        <authorList>
            <person name="Huang K."/>
        </authorList>
    </citation>
    <scope>NUCLEOTIDE SEQUENCE [LARGE SCALE GENOMIC DNA]</scope>
    <source>
        <strain evidence="15 16">SM-1</strain>
    </source>
</reference>
<proteinExistence type="inferred from homology"/>
<dbReference type="InterPro" id="IPR022635">
    <property type="entry name" value="DNA_polIII_beta_C"/>
</dbReference>
<keyword evidence="16" id="KW-1185">Reference proteome</keyword>
<evidence type="ECO:0000256" key="3">
    <source>
        <dbReference type="ARBA" id="ARBA00021035"/>
    </source>
</evidence>
<evidence type="ECO:0000256" key="1">
    <source>
        <dbReference type="ARBA" id="ARBA00004496"/>
    </source>
</evidence>
<dbReference type="Pfam" id="PF00712">
    <property type="entry name" value="DNA_pol3_beta"/>
    <property type="match status" value="1"/>
</dbReference>
<dbReference type="GO" id="GO:0005737">
    <property type="term" value="C:cytoplasm"/>
    <property type="evidence" value="ECO:0007669"/>
    <property type="project" value="UniProtKB-SubCell"/>
</dbReference>
<evidence type="ECO:0000259" key="14">
    <source>
        <dbReference type="Pfam" id="PF02768"/>
    </source>
</evidence>
<evidence type="ECO:0000256" key="7">
    <source>
        <dbReference type="ARBA" id="ARBA00022705"/>
    </source>
</evidence>
<dbReference type="Gene3D" id="3.10.150.10">
    <property type="entry name" value="DNA Polymerase III, subunit A, domain 2"/>
    <property type="match status" value="1"/>
</dbReference>
<dbReference type="InterPro" id="IPR022634">
    <property type="entry name" value="DNA_polIII_beta_N"/>
</dbReference>
<protein>
    <recommendedName>
        <fullName evidence="3">Beta sliding clamp</fullName>
    </recommendedName>
    <alternativeName>
        <fullName evidence="11">Beta-clamp processivity factor</fullName>
    </alternativeName>
    <alternativeName>
        <fullName evidence="10">DNA polymerase III beta sliding clamp subunit</fullName>
    </alternativeName>
</protein>
<comment type="similarity">
    <text evidence="2">Belongs to the beta sliding clamp family.</text>
</comment>
<dbReference type="PANTHER" id="PTHR30478:SF0">
    <property type="entry name" value="BETA SLIDING CLAMP"/>
    <property type="match status" value="1"/>
</dbReference>
<dbReference type="GO" id="GO:0009360">
    <property type="term" value="C:DNA polymerase III complex"/>
    <property type="evidence" value="ECO:0007669"/>
    <property type="project" value="InterPro"/>
</dbReference>
<dbReference type="Gene3D" id="3.70.10.10">
    <property type="match status" value="1"/>
</dbReference>
<keyword evidence="12" id="KW-0732">Signal</keyword>
<evidence type="ECO:0000256" key="12">
    <source>
        <dbReference type="SAM" id="SignalP"/>
    </source>
</evidence>
<dbReference type="SUPFAM" id="SSF55979">
    <property type="entry name" value="DNA clamp"/>
    <property type="match status" value="3"/>
</dbReference>
<evidence type="ECO:0000259" key="13">
    <source>
        <dbReference type="Pfam" id="PF00712"/>
    </source>
</evidence>
<evidence type="ECO:0000256" key="9">
    <source>
        <dbReference type="ARBA" id="ARBA00023125"/>
    </source>
</evidence>
<comment type="caution">
    <text evidence="15">The sequence shown here is derived from an EMBL/GenBank/DDBJ whole genome shotgun (WGS) entry which is preliminary data.</text>
</comment>
<dbReference type="Proteomes" id="UP000181790">
    <property type="component" value="Unassembled WGS sequence"/>
</dbReference>
<evidence type="ECO:0000256" key="8">
    <source>
        <dbReference type="ARBA" id="ARBA00022932"/>
    </source>
</evidence>
<feature type="signal peptide" evidence="12">
    <location>
        <begin position="1"/>
        <end position="17"/>
    </location>
</feature>
<dbReference type="GO" id="GO:0006271">
    <property type="term" value="P:DNA strand elongation involved in DNA replication"/>
    <property type="evidence" value="ECO:0007669"/>
    <property type="project" value="TreeGrafter"/>
</dbReference>
<dbReference type="InterPro" id="IPR046938">
    <property type="entry name" value="DNA_clamp_sf"/>
</dbReference>
<evidence type="ECO:0000313" key="16">
    <source>
        <dbReference type="Proteomes" id="UP000181790"/>
    </source>
</evidence>
<feature type="domain" description="DNA polymerase III beta sliding clamp N-terminal" evidence="13">
    <location>
        <begin position="24"/>
        <end position="114"/>
    </location>
</feature>
<organism evidence="15 16">
    <name type="scientific">Arsenicibacter rosenii</name>
    <dbReference type="NCBI Taxonomy" id="1750698"/>
    <lineage>
        <taxon>Bacteria</taxon>
        <taxon>Pseudomonadati</taxon>
        <taxon>Bacteroidota</taxon>
        <taxon>Cytophagia</taxon>
        <taxon>Cytophagales</taxon>
        <taxon>Spirosomataceae</taxon>
        <taxon>Arsenicibacter</taxon>
    </lineage>
</organism>
<comment type="subcellular location">
    <subcellularLocation>
        <location evidence="1">Cytoplasm</location>
    </subcellularLocation>
</comment>
<evidence type="ECO:0000256" key="11">
    <source>
        <dbReference type="ARBA" id="ARBA00033276"/>
    </source>
</evidence>
<evidence type="ECO:0000256" key="4">
    <source>
        <dbReference type="ARBA" id="ARBA00022490"/>
    </source>
</evidence>
<keyword evidence="6" id="KW-0548">Nucleotidyltransferase</keyword>
<sequence length="377" mass="41438">MMSSSVLLKALKSIAFAHNPAAAKSVPVVECVRLQVSENKLRMDTTDLNLQGRVSIDVESTGSAVVCIPFVWLRDLLVSLPEQPVTMNIDGKSLQLLTDNGKYRQTGREPEEWPKETEFKQKSIMISSGRLLELINAALPFCSKQENMPAMTGVSLKITADELMVRSSDGYVLCNRVVALTDDDWGEDGKPEAPIEVIVSNRQAKAMVAVHSPSPYIQLAFSSNAMRAENIGFAGLTITGQLIDKRYPSFEAIIGQTNKTLTIGRADLMGTLSRINLVTDSVEHKIRLSMGRNLLTVAGEDIKLEKEGKEDLLCDYADDQLDINVNLNTLVTCLKSFETPMIQINALAANKPLHIRPADLVADDPNVSLLIPIQYKN</sequence>
<dbReference type="GO" id="GO:0008408">
    <property type="term" value="F:3'-5' exonuclease activity"/>
    <property type="evidence" value="ECO:0007669"/>
    <property type="project" value="InterPro"/>
</dbReference>
<feature type="domain" description="DNA polymerase III beta sliding clamp C-terminal" evidence="14">
    <location>
        <begin position="257"/>
        <end position="358"/>
    </location>
</feature>
<dbReference type="EMBL" id="MORL01000033">
    <property type="protein sequence ID" value="OIN55850.1"/>
    <property type="molecule type" value="Genomic_DNA"/>
</dbReference>
<evidence type="ECO:0000256" key="5">
    <source>
        <dbReference type="ARBA" id="ARBA00022679"/>
    </source>
</evidence>
<feature type="chain" id="PRO_5010262517" description="Beta sliding clamp" evidence="12">
    <location>
        <begin position="18"/>
        <end position="377"/>
    </location>
</feature>
<dbReference type="PANTHER" id="PTHR30478">
    <property type="entry name" value="DNA POLYMERASE III SUBUNIT BETA"/>
    <property type="match status" value="1"/>
</dbReference>
<evidence type="ECO:0000313" key="15">
    <source>
        <dbReference type="EMBL" id="OIN55850.1"/>
    </source>
</evidence>
<dbReference type="GO" id="GO:0003887">
    <property type="term" value="F:DNA-directed DNA polymerase activity"/>
    <property type="evidence" value="ECO:0007669"/>
    <property type="project" value="UniProtKB-KW"/>
</dbReference>
<dbReference type="GO" id="GO:0003677">
    <property type="term" value="F:DNA binding"/>
    <property type="evidence" value="ECO:0007669"/>
    <property type="project" value="UniProtKB-KW"/>
</dbReference>
<keyword evidence="4" id="KW-0963">Cytoplasm</keyword>
<evidence type="ECO:0000256" key="10">
    <source>
        <dbReference type="ARBA" id="ARBA00030988"/>
    </source>
</evidence>